<gene>
    <name evidence="1" type="ORF">CHC_T00002706001</name>
</gene>
<name>R7Q980_CHOCR</name>
<dbReference type="RefSeq" id="XP_005713829.1">
    <property type="nucleotide sequence ID" value="XM_005713772.1"/>
</dbReference>
<dbReference type="Proteomes" id="UP000012073">
    <property type="component" value="Unassembled WGS sequence"/>
</dbReference>
<dbReference type="Gramene" id="CDF34010">
    <property type="protein sequence ID" value="CDF34010"/>
    <property type="gene ID" value="CHC_T00002706001"/>
</dbReference>
<sequence length="80" mass="8993">MPARDLNDHRLSRLSCTTHQCQLCPFSVHRPPTILSCTSAHQTKDSLRKSCQNQKTGTLDPHRHSSWLGSLLTGHFVSNN</sequence>
<dbReference type="KEGG" id="ccp:CHC_T00002706001"/>
<evidence type="ECO:0000313" key="2">
    <source>
        <dbReference type="Proteomes" id="UP000012073"/>
    </source>
</evidence>
<organism evidence="1 2">
    <name type="scientific">Chondrus crispus</name>
    <name type="common">Carrageen Irish moss</name>
    <name type="synonym">Polymorpha crispa</name>
    <dbReference type="NCBI Taxonomy" id="2769"/>
    <lineage>
        <taxon>Eukaryota</taxon>
        <taxon>Rhodophyta</taxon>
        <taxon>Florideophyceae</taxon>
        <taxon>Rhodymeniophycidae</taxon>
        <taxon>Gigartinales</taxon>
        <taxon>Gigartinaceae</taxon>
        <taxon>Chondrus</taxon>
    </lineage>
</organism>
<evidence type="ECO:0000313" key="1">
    <source>
        <dbReference type="EMBL" id="CDF34010.1"/>
    </source>
</evidence>
<accession>R7Q980</accession>
<dbReference type="EMBL" id="HG001667">
    <property type="protein sequence ID" value="CDF34010.1"/>
    <property type="molecule type" value="Genomic_DNA"/>
</dbReference>
<keyword evidence="2" id="KW-1185">Reference proteome</keyword>
<dbReference type="AlphaFoldDB" id="R7Q980"/>
<protein>
    <submittedName>
        <fullName evidence="1">Uncharacterized protein</fullName>
    </submittedName>
</protein>
<reference evidence="2" key="1">
    <citation type="journal article" date="2013" name="Proc. Natl. Acad. Sci. U.S.A.">
        <title>Genome structure and metabolic features in the red seaweed Chondrus crispus shed light on evolution of the Archaeplastida.</title>
        <authorList>
            <person name="Collen J."/>
            <person name="Porcel B."/>
            <person name="Carre W."/>
            <person name="Ball S.G."/>
            <person name="Chaparro C."/>
            <person name="Tonon T."/>
            <person name="Barbeyron T."/>
            <person name="Michel G."/>
            <person name="Noel B."/>
            <person name="Valentin K."/>
            <person name="Elias M."/>
            <person name="Artiguenave F."/>
            <person name="Arun A."/>
            <person name="Aury J.M."/>
            <person name="Barbosa-Neto J.F."/>
            <person name="Bothwell J.H."/>
            <person name="Bouget F.Y."/>
            <person name="Brillet L."/>
            <person name="Cabello-Hurtado F."/>
            <person name="Capella-Gutierrez S."/>
            <person name="Charrier B."/>
            <person name="Cladiere L."/>
            <person name="Cock J.M."/>
            <person name="Coelho S.M."/>
            <person name="Colleoni C."/>
            <person name="Czjzek M."/>
            <person name="Da Silva C."/>
            <person name="Delage L."/>
            <person name="Denoeud F."/>
            <person name="Deschamps P."/>
            <person name="Dittami S.M."/>
            <person name="Gabaldon T."/>
            <person name="Gachon C.M."/>
            <person name="Groisillier A."/>
            <person name="Herve C."/>
            <person name="Jabbari K."/>
            <person name="Katinka M."/>
            <person name="Kloareg B."/>
            <person name="Kowalczyk N."/>
            <person name="Labadie K."/>
            <person name="Leblanc C."/>
            <person name="Lopez P.J."/>
            <person name="McLachlan D.H."/>
            <person name="Meslet-Cladiere L."/>
            <person name="Moustafa A."/>
            <person name="Nehr Z."/>
            <person name="Nyvall Collen P."/>
            <person name="Panaud O."/>
            <person name="Partensky F."/>
            <person name="Poulain J."/>
            <person name="Rensing S.A."/>
            <person name="Rousvoal S."/>
            <person name="Samson G."/>
            <person name="Symeonidi A."/>
            <person name="Weissenbach J."/>
            <person name="Zambounis A."/>
            <person name="Wincker P."/>
            <person name="Boyen C."/>
        </authorList>
    </citation>
    <scope>NUCLEOTIDE SEQUENCE [LARGE SCALE GENOMIC DNA]</scope>
    <source>
        <strain evidence="2">cv. Stackhouse</strain>
    </source>
</reference>
<dbReference type="GeneID" id="17321550"/>
<proteinExistence type="predicted"/>